<reference evidence="1" key="1">
    <citation type="submission" date="2021-06" db="EMBL/GenBank/DDBJ databases">
        <authorList>
            <person name="Kallberg Y."/>
            <person name="Tangrot J."/>
            <person name="Rosling A."/>
        </authorList>
    </citation>
    <scope>NUCLEOTIDE SEQUENCE</scope>
    <source>
        <strain evidence="1">CL356</strain>
    </source>
</reference>
<sequence length="252" mass="25007">MVAIKGANGITAAGMGIVASTPRNGALPVPFEQDTSVIRDREISSGRTGVCGRTAAGGNNDVAAEVESASSSGLPSMSEDDGGGPYACEISSDASGSDFQPMTVTTNVPGVLGFSAAAAKDFPLVARKSLRLTTTITVQPLILSTEAPAGTTCTGGPNGDACLVRCRNNTPAGPFGSCATVTNPESGSVSTKAVQKTAASSGSGAGGGAGGVGGKLKGLLGGFLKRWNSGGEEKKRVVGSRIVDRSQAGKWI</sequence>
<keyword evidence="2" id="KW-1185">Reference proteome</keyword>
<protein>
    <submittedName>
        <fullName evidence="1">1966_t:CDS:1</fullName>
    </submittedName>
</protein>
<evidence type="ECO:0000313" key="2">
    <source>
        <dbReference type="Proteomes" id="UP000789525"/>
    </source>
</evidence>
<evidence type="ECO:0000313" key="1">
    <source>
        <dbReference type="EMBL" id="CAG8475137.1"/>
    </source>
</evidence>
<gene>
    <name evidence="1" type="ORF">ACOLOM_LOCUS1757</name>
</gene>
<dbReference type="Proteomes" id="UP000789525">
    <property type="component" value="Unassembled WGS sequence"/>
</dbReference>
<comment type="caution">
    <text evidence="1">The sequence shown here is derived from an EMBL/GenBank/DDBJ whole genome shotgun (WGS) entry which is preliminary data.</text>
</comment>
<name>A0ACA9KI86_9GLOM</name>
<proteinExistence type="predicted"/>
<accession>A0ACA9KI86</accession>
<dbReference type="EMBL" id="CAJVPT010002099">
    <property type="protein sequence ID" value="CAG8475137.1"/>
    <property type="molecule type" value="Genomic_DNA"/>
</dbReference>
<organism evidence="1 2">
    <name type="scientific">Acaulospora colombiana</name>
    <dbReference type="NCBI Taxonomy" id="27376"/>
    <lineage>
        <taxon>Eukaryota</taxon>
        <taxon>Fungi</taxon>
        <taxon>Fungi incertae sedis</taxon>
        <taxon>Mucoromycota</taxon>
        <taxon>Glomeromycotina</taxon>
        <taxon>Glomeromycetes</taxon>
        <taxon>Diversisporales</taxon>
        <taxon>Acaulosporaceae</taxon>
        <taxon>Acaulospora</taxon>
    </lineage>
</organism>